<dbReference type="InterPro" id="IPR013785">
    <property type="entry name" value="Aldolase_TIM"/>
</dbReference>
<comment type="similarity">
    <text evidence="16">In the C-terminal section; belongs to the Thz kinase family.</text>
</comment>
<proteinExistence type="inferred from homology"/>
<keyword evidence="20" id="KW-1185">Reference proteome</keyword>
<evidence type="ECO:0000256" key="14">
    <source>
        <dbReference type="ARBA" id="ARBA00047851"/>
    </source>
</evidence>
<dbReference type="KEGG" id="ncs:NCAS_0A01010"/>
<dbReference type="NCBIfam" id="TIGR00694">
    <property type="entry name" value="thiM"/>
    <property type="match status" value="1"/>
</dbReference>
<dbReference type="AlphaFoldDB" id="G0V5C5"/>
<evidence type="ECO:0000256" key="10">
    <source>
        <dbReference type="ARBA" id="ARBA00022840"/>
    </source>
</evidence>
<dbReference type="SUPFAM" id="SSF51391">
    <property type="entry name" value="Thiamin phosphate synthase"/>
    <property type="match status" value="1"/>
</dbReference>
<comment type="catalytic activity">
    <reaction evidence="15">
        <text>2-[(2R,5Z)-2-carboxy-4-methylthiazol-5(2H)-ylidene]ethyl phosphate + 4-amino-2-methyl-5-(diphosphooxymethyl)pyrimidine + 2 H(+) = thiamine phosphate + CO2 + diphosphate</text>
        <dbReference type="Rhea" id="RHEA:47844"/>
        <dbReference type="ChEBI" id="CHEBI:15378"/>
        <dbReference type="ChEBI" id="CHEBI:16526"/>
        <dbReference type="ChEBI" id="CHEBI:33019"/>
        <dbReference type="ChEBI" id="CHEBI:37575"/>
        <dbReference type="ChEBI" id="CHEBI:57841"/>
        <dbReference type="ChEBI" id="CHEBI:62899"/>
        <dbReference type="EC" id="2.5.1.3"/>
    </reaction>
</comment>
<comment type="function">
    <text evidence="3">Condenses 4-methyl-5-(beta-hydroxyethyl)thiazole monophosphate (THZ-P) and 2-methyl-4-amino-5-hydroxymethyl pyrimidine pyrophosphate (HMP-PP) to form thiamine monophosphate (TMP).</text>
</comment>
<comment type="pathway">
    <text evidence="5">Cofactor biosynthesis; thiamine diphosphate biosynthesis; thiamine phosphate from 4-amino-2-methyl-5-diphosphomethylpyrimidine and 4-methyl-5-(2-phosphoethyl)-thiazole: step 1/1.</text>
</comment>
<dbReference type="GO" id="GO:0009228">
    <property type="term" value="P:thiamine biosynthetic process"/>
    <property type="evidence" value="ECO:0007669"/>
    <property type="project" value="UniProtKB-KW"/>
</dbReference>
<dbReference type="UniPathway" id="UPA00060">
    <property type="reaction ID" value="UER00139"/>
</dbReference>
<evidence type="ECO:0000256" key="16">
    <source>
        <dbReference type="ARBA" id="ARBA00061146"/>
    </source>
</evidence>
<keyword evidence="9" id="KW-0418">Kinase</keyword>
<dbReference type="InterPro" id="IPR029056">
    <property type="entry name" value="Ribokinase-like"/>
</dbReference>
<evidence type="ECO:0000256" key="8">
    <source>
        <dbReference type="ARBA" id="ARBA00022741"/>
    </source>
</evidence>
<dbReference type="NCBIfam" id="TIGR00693">
    <property type="entry name" value="thiE"/>
    <property type="match status" value="1"/>
</dbReference>
<evidence type="ECO:0000256" key="7">
    <source>
        <dbReference type="ARBA" id="ARBA00022723"/>
    </source>
</evidence>
<dbReference type="GO" id="GO:0004789">
    <property type="term" value="F:thiamine-phosphate diphosphorylase activity"/>
    <property type="evidence" value="ECO:0007669"/>
    <property type="project" value="UniProtKB-EC"/>
</dbReference>
<dbReference type="STRING" id="1064592.G0V5C5"/>
<dbReference type="FunCoup" id="G0V5C5">
    <property type="interactions" value="132"/>
</dbReference>
<accession>G0V5C5</accession>
<comment type="catalytic activity">
    <reaction evidence="13">
        <text>4-methyl-5-(2-phosphooxyethyl)-thiazole + 4-amino-2-methyl-5-(diphosphooxymethyl)pyrimidine + H(+) = thiamine phosphate + diphosphate</text>
        <dbReference type="Rhea" id="RHEA:22328"/>
        <dbReference type="ChEBI" id="CHEBI:15378"/>
        <dbReference type="ChEBI" id="CHEBI:33019"/>
        <dbReference type="ChEBI" id="CHEBI:37575"/>
        <dbReference type="ChEBI" id="CHEBI:57841"/>
        <dbReference type="ChEBI" id="CHEBI:58296"/>
        <dbReference type="EC" id="2.5.1.3"/>
    </reaction>
</comment>
<dbReference type="Proteomes" id="UP000001640">
    <property type="component" value="Chromosome 1"/>
</dbReference>
<evidence type="ECO:0000313" key="20">
    <source>
        <dbReference type="Proteomes" id="UP000001640"/>
    </source>
</evidence>
<dbReference type="GO" id="GO:0009229">
    <property type="term" value="P:thiamine diphosphate biosynthetic process"/>
    <property type="evidence" value="ECO:0007669"/>
    <property type="project" value="UniProtKB-UniPathway"/>
</dbReference>
<protein>
    <recommendedName>
        <fullName evidence="18">Thiamine phosphate synthase/TenI domain-containing protein</fullName>
    </recommendedName>
</protein>
<comment type="catalytic activity">
    <reaction evidence="14">
        <text>2-(2-carboxy-4-methylthiazol-5-yl)ethyl phosphate + 4-amino-2-methyl-5-(diphosphooxymethyl)pyrimidine + 2 H(+) = thiamine phosphate + CO2 + diphosphate</text>
        <dbReference type="Rhea" id="RHEA:47848"/>
        <dbReference type="ChEBI" id="CHEBI:15378"/>
        <dbReference type="ChEBI" id="CHEBI:16526"/>
        <dbReference type="ChEBI" id="CHEBI:33019"/>
        <dbReference type="ChEBI" id="CHEBI:37575"/>
        <dbReference type="ChEBI" id="CHEBI:57841"/>
        <dbReference type="ChEBI" id="CHEBI:62890"/>
        <dbReference type="EC" id="2.5.1.3"/>
    </reaction>
</comment>
<evidence type="ECO:0000256" key="11">
    <source>
        <dbReference type="ARBA" id="ARBA00022842"/>
    </source>
</evidence>
<organism evidence="19 20">
    <name type="scientific">Naumovozyma castellii</name>
    <name type="common">Yeast</name>
    <name type="synonym">Saccharomyces castellii</name>
    <dbReference type="NCBI Taxonomy" id="27288"/>
    <lineage>
        <taxon>Eukaryota</taxon>
        <taxon>Fungi</taxon>
        <taxon>Dikarya</taxon>
        <taxon>Ascomycota</taxon>
        <taxon>Saccharomycotina</taxon>
        <taxon>Saccharomycetes</taxon>
        <taxon>Saccharomycetales</taxon>
        <taxon>Saccharomycetaceae</taxon>
        <taxon>Naumovozyma</taxon>
    </lineage>
</organism>
<dbReference type="PANTHER" id="PTHR20857:SF23">
    <property type="entry name" value="THIAMINE BIOSYNTHETIC BIFUNCTIONAL ENZYME"/>
    <property type="match status" value="1"/>
</dbReference>
<gene>
    <name evidence="19" type="primary">NCAS0A01010</name>
    <name evidence="19" type="ordered locus">NCAS_0A01010</name>
</gene>
<dbReference type="HOGENOM" id="CLU_019943_1_1_1"/>
<keyword evidence="8" id="KW-0547">Nucleotide-binding</keyword>
<dbReference type="GO" id="GO:0005829">
    <property type="term" value="C:cytosol"/>
    <property type="evidence" value="ECO:0007669"/>
    <property type="project" value="EnsemblFungi"/>
</dbReference>
<dbReference type="RefSeq" id="XP_003673052.1">
    <property type="nucleotide sequence ID" value="XM_003673004.1"/>
</dbReference>
<name>G0V5C5_NAUCA</name>
<dbReference type="GO" id="GO:0000287">
    <property type="term" value="F:magnesium ion binding"/>
    <property type="evidence" value="ECO:0007669"/>
    <property type="project" value="InterPro"/>
</dbReference>
<evidence type="ECO:0000256" key="2">
    <source>
        <dbReference type="ARBA" id="ARBA00001946"/>
    </source>
</evidence>
<dbReference type="InParanoid" id="G0V5C5"/>
<evidence type="ECO:0000259" key="18">
    <source>
        <dbReference type="Pfam" id="PF02581"/>
    </source>
</evidence>
<dbReference type="Pfam" id="PF02110">
    <property type="entry name" value="HK"/>
    <property type="match status" value="1"/>
</dbReference>
<evidence type="ECO:0000256" key="1">
    <source>
        <dbReference type="ARBA" id="ARBA00001771"/>
    </source>
</evidence>
<dbReference type="Pfam" id="PF02581">
    <property type="entry name" value="TMP-TENI"/>
    <property type="match status" value="1"/>
</dbReference>
<evidence type="ECO:0000256" key="12">
    <source>
        <dbReference type="ARBA" id="ARBA00022977"/>
    </source>
</evidence>
<feature type="domain" description="Thiamine phosphate synthase/TenI" evidence="18">
    <location>
        <begin position="12"/>
        <end position="212"/>
    </location>
</feature>
<evidence type="ECO:0000256" key="9">
    <source>
        <dbReference type="ARBA" id="ARBA00022777"/>
    </source>
</evidence>
<dbReference type="CDD" id="cd00564">
    <property type="entry name" value="TMP_TenI"/>
    <property type="match status" value="1"/>
</dbReference>
<keyword evidence="12" id="KW-0784">Thiamine biosynthesis</keyword>
<comment type="similarity">
    <text evidence="17">In the N-terminal section; belongs to the thiamine-phosphate synthase family.</text>
</comment>
<keyword evidence="10" id="KW-0067">ATP-binding</keyword>
<dbReference type="SUPFAM" id="SSF53613">
    <property type="entry name" value="Ribokinase-like"/>
    <property type="match status" value="1"/>
</dbReference>
<dbReference type="FunFam" id="3.20.20.70:FF:000104">
    <property type="entry name" value="Thiamine biosynthetic bifunctional enzyme"/>
    <property type="match status" value="1"/>
</dbReference>
<dbReference type="OrthoDB" id="4994at2759"/>
<comment type="catalytic activity">
    <reaction evidence="1">
        <text>5-(2-hydroxyethyl)-4-methylthiazole + ATP = 4-methyl-5-(2-phosphooxyethyl)-thiazole + ADP + H(+)</text>
        <dbReference type="Rhea" id="RHEA:24212"/>
        <dbReference type="ChEBI" id="CHEBI:15378"/>
        <dbReference type="ChEBI" id="CHEBI:17957"/>
        <dbReference type="ChEBI" id="CHEBI:30616"/>
        <dbReference type="ChEBI" id="CHEBI:58296"/>
        <dbReference type="ChEBI" id="CHEBI:456216"/>
        <dbReference type="EC" id="2.7.1.50"/>
    </reaction>
</comment>
<dbReference type="InterPro" id="IPR022998">
    <property type="entry name" value="ThiamineP_synth_TenI"/>
</dbReference>
<dbReference type="FunFam" id="3.40.1190.20:FF:000055">
    <property type="entry name" value="Hydroxyethylthiazole kinase"/>
    <property type="match status" value="1"/>
</dbReference>
<dbReference type="eggNOG" id="ENOG502QS2M">
    <property type="taxonomic scope" value="Eukaryota"/>
</dbReference>
<dbReference type="InterPro" id="IPR034291">
    <property type="entry name" value="TMP_synthase"/>
</dbReference>
<dbReference type="OMA" id="GQTDMPI"/>
<dbReference type="GeneID" id="96900150"/>
<dbReference type="CDD" id="cd01170">
    <property type="entry name" value="THZ_kinase"/>
    <property type="match status" value="1"/>
</dbReference>
<sequence>MVFDKSKVDYSLYLVTDSTMLPEGTTLYSQVEAGLKNGVTLVQLREKDSDTKIFIEEALEVKKLCVKYNVPLIINDRVDVALAIDADGVHVGQGDMPIPMVRALVGPDRIVGWSVGKTSEVETLAQWGPDMVDYIGIGMVFPTMTKKNPKKSPMGPQGVIEILDALEINNADWCRTVAIGGLHPNNIERVLYQCGSSNGKRSLDGISVVSDIMAASDAGAATRTLRKLLSQSSYQYVALDLKYSDSVSNRGLIKSIIEQVTNNSPLVQHITNKVHQNFGANVALALGSSPIMSEVESEVDELAHIPNASLLVNTGTVAPVEMLKTAIAAYNNAKRPIVFDPVGYSATQTRLILNDTLLTYGQFTCIKGNSGEILSLANLNQGKMKGVDAGEETVSKELLARATRVVAYKYKTIAVCTGEYDFIADGTFGGSYSLSNATAGVSADKIPCWMVEDGPIPIMGEITASGCSLGSTISCLVGGLSATGNVFHAVVAAVILYKSAGKLASTKCKGNGSFNVELIDALYQLFHDNKPETWTANLTQIA</sequence>
<evidence type="ECO:0000256" key="6">
    <source>
        <dbReference type="ARBA" id="ARBA00022679"/>
    </source>
</evidence>
<evidence type="ECO:0000256" key="4">
    <source>
        <dbReference type="ARBA" id="ARBA00004868"/>
    </source>
</evidence>
<dbReference type="InterPro" id="IPR000417">
    <property type="entry name" value="Hyethyz_kinase"/>
</dbReference>
<dbReference type="PANTHER" id="PTHR20857">
    <property type="entry name" value="THIAMINE-PHOSPHATE PYROPHOSPHORYLASE"/>
    <property type="match status" value="1"/>
</dbReference>
<comment type="cofactor">
    <cofactor evidence="2">
        <name>Mg(2+)</name>
        <dbReference type="ChEBI" id="CHEBI:18420"/>
    </cofactor>
</comment>
<reference evidence="19 20" key="1">
    <citation type="journal article" date="2011" name="Proc. Natl. Acad. Sci. U.S.A.">
        <title>Evolutionary erosion of yeast sex chromosomes by mating-type switching accidents.</title>
        <authorList>
            <person name="Gordon J.L."/>
            <person name="Armisen D."/>
            <person name="Proux-Wera E."/>
            <person name="Oheigeartaigh S.S."/>
            <person name="Byrne K.P."/>
            <person name="Wolfe K.H."/>
        </authorList>
    </citation>
    <scope>NUCLEOTIDE SEQUENCE [LARGE SCALE GENOMIC DNA]</scope>
    <source>
        <strain evidence="20">ATCC 76901 / BCRC 22586 / CBS 4309 / NBRC 1992 / NRRL Y-12630</strain>
    </source>
</reference>
<evidence type="ECO:0000256" key="5">
    <source>
        <dbReference type="ARBA" id="ARBA00005165"/>
    </source>
</evidence>
<keyword evidence="11" id="KW-0460">Magnesium</keyword>
<evidence type="ECO:0000256" key="13">
    <source>
        <dbReference type="ARBA" id="ARBA00047334"/>
    </source>
</evidence>
<dbReference type="Gene3D" id="3.40.1190.20">
    <property type="match status" value="1"/>
</dbReference>
<evidence type="ECO:0000256" key="15">
    <source>
        <dbReference type="ARBA" id="ARBA00047883"/>
    </source>
</evidence>
<dbReference type="GO" id="GO:0005524">
    <property type="term" value="F:ATP binding"/>
    <property type="evidence" value="ECO:0007669"/>
    <property type="project" value="UniProtKB-KW"/>
</dbReference>
<comment type="pathway">
    <text evidence="4">Cofactor biosynthesis; thiamine diphosphate biosynthesis; 4-methyl-5-(2-phosphoethyl)-thiazole from 5-(2-hydroxyethyl)-4-methylthiazole: step 1/1.</text>
</comment>
<keyword evidence="6" id="KW-0808">Transferase</keyword>
<reference key="2">
    <citation type="submission" date="2011-08" db="EMBL/GenBank/DDBJ databases">
        <title>Genome sequence of Naumovozyma castellii.</title>
        <authorList>
            <person name="Gordon J.L."/>
            <person name="Armisen D."/>
            <person name="Proux-Wera E."/>
            <person name="OhEigeartaigh S.S."/>
            <person name="Byrne K.P."/>
            <person name="Wolfe K.H."/>
        </authorList>
    </citation>
    <scope>NUCLEOTIDE SEQUENCE</scope>
    <source>
        <strain>Type strain:CBS 4309</strain>
    </source>
</reference>
<dbReference type="Gene3D" id="3.20.20.70">
    <property type="entry name" value="Aldolase class I"/>
    <property type="match status" value="1"/>
</dbReference>
<evidence type="ECO:0000256" key="3">
    <source>
        <dbReference type="ARBA" id="ARBA00003814"/>
    </source>
</evidence>
<keyword evidence="7" id="KW-0479">Metal-binding</keyword>
<dbReference type="GO" id="GO:0004417">
    <property type="term" value="F:hydroxyethylthiazole kinase activity"/>
    <property type="evidence" value="ECO:0007669"/>
    <property type="project" value="UniProtKB-EC"/>
</dbReference>
<dbReference type="PRINTS" id="PR01099">
    <property type="entry name" value="HYETHTZKNASE"/>
</dbReference>
<evidence type="ECO:0000313" key="19">
    <source>
        <dbReference type="EMBL" id="CCC66661.1"/>
    </source>
</evidence>
<dbReference type="HAMAP" id="MF_00097">
    <property type="entry name" value="TMP_synthase"/>
    <property type="match status" value="1"/>
</dbReference>
<dbReference type="EMBL" id="HE576752">
    <property type="protein sequence ID" value="CCC66661.1"/>
    <property type="molecule type" value="Genomic_DNA"/>
</dbReference>
<evidence type="ECO:0000256" key="17">
    <source>
        <dbReference type="ARBA" id="ARBA00061283"/>
    </source>
</evidence>
<dbReference type="InterPro" id="IPR036206">
    <property type="entry name" value="ThiamineP_synth_sf"/>
</dbReference>